<feature type="compositionally biased region" description="Basic and acidic residues" evidence="1">
    <location>
        <begin position="74"/>
        <end position="84"/>
    </location>
</feature>
<gene>
    <name evidence="3" type="ORF">FocTR4_00004225</name>
</gene>
<dbReference type="EMBL" id="VMNF01000005">
    <property type="protein sequence ID" value="TXC07295.1"/>
    <property type="molecule type" value="Genomic_DNA"/>
</dbReference>
<name>A0A5C6T8E2_FUSOC</name>
<feature type="region of interest" description="Disordered" evidence="1">
    <location>
        <begin position="26"/>
        <end position="84"/>
    </location>
</feature>
<feature type="domain" description="NACHT-NTPase sigma" evidence="2">
    <location>
        <begin position="48"/>
        <end position="75"/>
    </location>
</feature>
<comment type="caution">
    <text evidence="3">The sequence shown here is derived from an EMBL/GenBank/DDBJ whole genome shotgun (WGS) entry which is preliminary data.</text>
</comment>
<evidence type="ECO:0000313" key="3">
    <source>
        <dbReference type="EMBL" id="TXC07295.1"/>
    </source>
</evidence>
<organism evidence="3 4">
    <name type="scientific">Fusarium oxysporum f. sp. cubense</name>
    <dbReference type="NCBI Taxonomy" id="61366"/>
    <lineage>
        <taxon>Eukaryota</taxon>
        <taxon>Fungi</taxon>
        <taxon>Dikarya</taxon>
        <taxon>Ascomycota</taxon>
        <taxon>Pezizomycotina</taxon>
        <taxon>Sordariomycetes</taxon>
        <taxon>Hypocreomycetidae</taxon>
        <taxon>Hypocreales</taxon>
        <taxon>Nectriaceae</taxon>
        <taxon>Fusarium</taxon>
        <taxon>Fusarium oxysporum species complex</taxon>
    </lineage>
</organism>
<protein>
    <recommendedName>
        <fullName evidence="2">NACHT-NTPase sigma domain-containing protein</fullName>
    </recommendedName>
</protein>
<reference evidence="3 4" key="1">
    <citation type="submission" date="2019-07" db="EMBL/GenBank/DDBJ databases">
        <title>The First High-Quality Draft Genome Sequence of the Causal Agent of the Current Panama Disease Epidemic.</title>
        <authorList>
            <person name="Warmington R.J."/>
            <person name="Kay W."/>
            <person name="Jeffries A."/>
            <person name="Bebber D."/>
            <person name="Moore K."/>
            <person name="Studholme D.J."/>
        </authorList>
    </citation>
    <scope>NUCLEOTIDE SEQUENCE [LARGE SCALE GENOMIC DNA]</scope>
    <source>
        <strain evidence="3 4">TR4</strain>
    </source>
</reference>
<dbReference type="AlphaFoldDB" id="A0A5C6T8E2"/>
<dbReference type="Proteomes" id="UP000321331">
    <property type="component" value="Unassembled WGS sequence"/>
</dbReference>
<dbReference type="InterPro" id="IPR031353">
    <property type="entry name" value="NACHT_sigma"/>
</dbReference>
<proteinExistence type="predicted"/>
<dbReference type="Pfam" id="PF17106">
    <property type="entry name" value="NACHT_sigma"/>
    <property type="match status" value="1"/>
</dbReference>
<evidence type="ECO:0000313" key="4">
    <source>
        <dbReference type="Proteomes" id="UP000321331"/>
    </source>
</evidence>
<accession>A0A5C6T8E2</accession>
<sequence>MAKFSSVDDNSFKRLLGELIRWESQIRNSAATQRRPPLEEAQIEKPPNSYFNSYGSGDQFSTPGGTQNISKGSGIRERDSREQVSEDIWAEADQGGRKPNPRRAEGVFLWAWLMAKQVLDLEREGIELKNIETEIYSIPQELDDLYRELIRGMGWDSLKLIQWICFAVQPLSLDELQWAILIDTDCLHKSLQECKRSKDYISDRERMKRRVQTLSCGLAEVTSDTKAVQFIHQSVKDLFVEKGLSALRESAKPDFVVGITHHRLSRTCIRYLAMEEIGRSAIQERDMTSEFPFLHYATTSWVAHTKQSDARSVPQDDLLEYFAGPLNTLMERWKGLV</sequence>
<dbReference type="PANTHER" id="PTHR10039:SF16">
    <property type="entry name" value="GPI INOSITOL-DEACYLASE"/>
    <property type="match status" value="1"/>
</dbReference>
<evidence type="ECO:0000259" key="2">
    <source>
        <dbReference type="Pfam" id="PF17106"/>
    </source>
</evidence>
<feature type="compositionally biased region" description="Polar residues" evidence="1">
    <location>
        <begin position="49"/>
        <end position="71"/>
    </location>
</feature>
<dbReference type="PANTHER" id="PTHR10039">
    <property type="entry name" value="AMELOGENIN"/>
    <property type="match status" value="1"/>
</dbReference>
<evidence type="ECO:0000256" key="1">
    <source>
        <dbReference type="SAM" id="MobiDB-lite"/>
    </source>
</evidence>